<dbReference type="SUPFAM" id="SSF53187">
    <property type="entry name" value="Zn-dependent exopeptidases"/>
    <property type="match status" value="1"/>
</dbReference>
<dbReference type="GO" id="GO:0046872">
    <property type="term" value="F:metal ion binding"/>
    <property type="evidence" value="ECO:0007669"/>
    <property type="project" value="UniProtKB-KW"/>
</dbReference>
<evidence type="ECO:0000259" key="6">
    <source>
        <dbReference type="Pfam" id="PF07687"/>
    </source>
</evidence>
<dbReference type="PROSITE" id="PS00759">
    <property type="entry name" value="ARGE_DAPE_CPG2_2"/>
    <property type="match status" value="1"/>
</dbReference>
<dbReference type="GO" id="GO:0006508">
    <property type="term" value="P:proteolysis"/>
    <property type="evidence" value="ECO:0007669"/>
    <property type="project" value="UniProtKB-KW"/>
</dbReference>
<dbReference type="PANTHER" id="PTHR45962">
    <property type="entry name" value="N-FATTY-ACYL-AMINO ACID SYNTHASE/HYDROLASE PM20D1"/>
    <property type="match status" value="1"/>
</dbReference>
<dbReference type="Pfam" id="PF07687">
    <property type="entry name" value="M20_dimer"/>
    <property type="match status" value="1"/>
</dbReference>
<dbReference type="OrthoDB" id="9792335at2"/>
<keyword evidence="4 7" id="KW-0378">Hydrolase</keyword>
<evidence type="ECO:0000256" key="5">
    <source>
        <dbReference type="ARBA" id="ARBA00022833"/>
    </source>
</evidence>
<reference evidence="7 8" key="1">
    <citation type="submission" date="2019-04" db="EMBL/GenBank/DDBJ databases">
        <title>Pedobacter sp. AR-3-17 sp. nov., isolated from Arctic soil.</title>
        <authorList>
            <person name="Dahal R.H."/>
            <person name="Kim D.-U."/>
        </authorList>
    </citation>
    <scope>NUCLEOTIDE SEQUENCE [LARGE SCALE GENOMIC DNA]</scope>
    <source>
        <strain evidence="7 8">AR-3-17</strain>
    </source>
</reference>
<dbReference type="Pfam" id="PF01546">
    <property type="entry name" value="Peptidase_M20"/>
    <property type="match status" value="1"/>
</dbReference>
<dbReference type="InterPro" id="IPR047177">
    <property type="entry name" value="Pept_M20A"/>
</dbReference>
<keyword evidence="2" id="KW-0645">Protease</keyword>
<evidence type="ECO:0000256" key="4">
    <source>
        <dbReference type="ARBA" id="ARBA00022801"/>
    </source>
</evidence>
<dbReference type="EMBL" id="SWBP01000002">
    <property type="protein sequence ID" value="TKB98967.1"/>
    <property type="molecule type" value="Genomic_DNA"/>
</dbReference>
<dbReference type="Gene3D" id="3.30.70.360">
    <property type="match status" value="1"/>
</dbReference>
<comment type="similarity">
    <text evidence="1">Belongs to the peptidase M20A family.</text>
</comment>
<dbReference type="Gene3D" id="1.10.150.900">
    <property type="match status" value="1"/>
</dbReference>
<keyword evidence="8" id="KW-1185">Reference proteome</keyword>
<dbReference type="InterPro" id="IPR001261">
    <property type="entry name" value="ArgE/DapE_CS"/>
</dbReference>
<protein>
    <submittedName>
        <fullName evidence="7">M20/M25/M40 family metallo-hydrolase</fullName>
    </submittedName>
</protein>
<dbReference type="InterPro" id="IPR011650">
    <property type="entry name" value="Peptidase_M20_dimer"/>
</dbReference>
<dbReference type="Proteomes" id="UP000308181">
    <property type="component" value="Unassembled WGS sequence"/>
</dbReference>
<evidence type="ECO:0000313" key="8">
    <source>
        <dbReference type="Proteomes" id="UP000308181"/>
    </source>
</evidence>
<feature type="domain" description="Peptidase M20 dimerisation" evidence="6">
    <location>
        <begin position="236"/>
        <end position="379"/>
    </location>
</feature>
<gene>
    <name evidence="7" type="ORF">FA046_07585</name>
</gene>
<dbReference type="PANTHER" id="PTHR45962:SF1">
    <property type="entry name" value="N-FATTY-ACYL-AMINO ACID SYNTHASE_HYDROLASE PM20D1"/>
    <property type="match status" value="1"/>
</dbReference>
<dbReference type="FunFam" id="3.40.630.10:FF:000027">
    <property type="entry name" value="N-fatty-acyl-amino acid synthase/hydrolase PM20D1"/>
    <property type="match status" value="1"/>
</dbReference>
<dbReference type="SUPFAM" id="SSF55031">
    <property type="entry name" value="Bacterial exopeptidase dimerisation domain"/>
    <property type="match status" value="1"/>
</dbReference>
<evidence type="ECO:0000313" key="7">
    <source>
        <dbReference type="EMBL" id="TKB98967.1"/>
    </source>
</evidence>
<organism evidence="7 8">
    <name type="scientific">Pedobacter cryophilus</name>
    <dbReference type="NCBI Taxonomy" id="2571271"/>
    <lineage>
        <taxon>Bacteria</taxon>
        <taxon>Pseudomonadati</taxon>
        <taxon>Bacteroidota</taxon>
        <taxon>Sphingobacteriia</taxon>
        <taxon>Sphingobacteriales</taxon>
        <taxon>Sphingobacteriaceae</taxon>
        <taxon>Pedobacter</taxon>
    </lineage>
</organism>
<dbReference type="InterPro" id="IPR036264">
    <property type="entry name" value="Bact_exopeptidase_dim_dom"/>
</dbReference>
<dbReference type="AlphaFoldDB" id="A0A4U1C1U8"/>
<proteinExistence type="inferred from homology"/>
<dbReference type="Gene3D" id="3.40.630.10">
    <property type="entry name" value="Zn peptidases"/>
    <property type="match status" value="1"/>
</dbReference>
<name>A0A4U1C1U8_9SPHI</name>
<keyword evidence="3" id="KW-0479">Metal-binding</keyword>
<comment type="caution">
    <text evidence="7">The sequence shown here is derived from an EMBL/GenBank/DDBJ whole genome shotgun (WGS) entry which is preliminary data.</text>
</comment>
<keyword evidence="5" id="KW-0862">Zinc</keyword>
<evidence type="ECO:0000256" key="1">
    <source>
        <dbReference type="ARBA" id="ARBA00006247"/>
    </source>
</evidence>
<evidence type="ECO:0000256" key="2">
    <source>
        <dbReference type="ARBA" id="ARBA00022670"/>
    </source>
</evidence>
<dbReference type="GO" id="GO:0008233">
    <property type="term" value="F:peptidase activity"/>
    <property type="evidence" value="ECO:0007669"/>
    <property type="project" value="UniProtKB-KW"/>
</dbReference>
<dbReference type="RefSeq" id="WP_136825780.1">
    <property type="nucleotide sequence ID" value="NZ_SWBP01000002.1"/>
</dbReference>
<dbReference type="InterPro" id="IPR002933">
    <property type="entry name" value="Peptidase_M20"/>
</dbReference>
<evidence type="ECO:0000256" key="3">
    <source>
        <dbReference type="ARBA" id="ARBA00022723"/>
    </source>
</evidence>
<accession>A0A4U1C1U8</accession>
<sequence length="482" mass="53543">MKKFFKYLGIILLLLIGIVLFRTFTFRSKQIATSEAKNLNLNNSCVLHLQKAIRFKTISYDDAALMDSSAFIGFQQFLVQTYPLTFAQLSLERVNKLGLILHWKGKSAKAKPIILMAHQDVVPAEEATLNKWDVAPFSGAIKNNMIYGRGAIDDKGSLIAILESVELLLKQGFIPETDIYLVFGHDEEASGLKGAKQMAQLFKDRKISPAFVLDEGGIITEYKVPGLTKTASVVGIAEKGYQTLNLKINIPGSHSSMPEKETAIDEMAKAVVKLKENPFPVEFGTTVQNFLDYVGPEMPFVTKMAMANRWLFNPIIANTYSKTAAGNATIRTSMATTLFNAGVKENIIPGEAQATVNFRTQPGTTQKEVIAYVKKVIADDRIQITPKGEGNEPKQVANVDDDSFQYLQKTISTIKKGMIVAPYLALGASDGRYFGELTSQVFRFIPFPDPEGFHGVNERIKIEDFKKGIGFYYELIKNYEAK</sequence>